<organism evidence="2 3">
    <name type="scientific">Jannaschia donghaensis</name>
    <dbReference type="NCBI Taxonomy" id="420998"/>
    <lineage>
        <taxon>Bacteria</taxon>
        <taxon>Pseudomonadati</taxon>
        <taxon>Pseudomonadota</taxon>
        <taxon>Alphaproteobacteria</taxon>
        <taxon>Rhodobacterales</taxon>
        <taxon>Roseobacteraceae</taxon>
        <taxon>Jannaschia</taxon>
    </lineage>
</organism>
<dbReference type="InterPro" id="IPR036691">
    <property type="entry name" value="Endo/exonu/phosph_ase_sf"/>
</dbReference>
<dbReference type="InterPro" id="IPR005135">
    <property type="entry name" value="Endo/exonuclease/phosphatase"/>
</dbReference>
<accession>A0A0M6YNY9</accession>
<dbReference type="Pfam" id="PF03372">
    <property type="entry name" value="Exo_endo_phos"/>
    <property type="match status" value="1"/>
</dbReference>
<dbReference type="EMBL" id="CXSU01000012">
    <property type="protein sequence ID" value="CTQ51243.1"/>
    <property type="molecule type" value="Genomic_DNA"/>
</dbReference>
<dbReference type="Gene3D" id="3.60.10.10">
    <property type="entry name" value="Endonuclease/exonuclease/phosphatase"/>
    <property type="match status" value="1"/>
</dbReference>
<feature type="domain" description="Endonuclease/exonuclease/phosphatase" evidence="1">
    <location>
        <begin position="2"/>
        <end position="206"/>
    </location>
</feature>
<evidence type="ECO:0000313" key="2">
    <source>
        <dbReference type="EMBL" id="CTQ51243.1"/>
    </source>
</evidence>
<dbReference type="STRING" id="420998.JDO7802_03282"/>
<dbReference type="SUPFAM" id="SSF56219">
    <property type="entry name" value="DNase I-like"/>
    <property type="match status" value="1"/>
</dbReference>
<evidence type="ECO:0000259" key="1">
    <source>
        <dbReference type="Pfam" id="PF03372"/>
    </source>
</evidence>
<name>A0A0M6YNY9_9RHOB</name>
<keyword evidence="3" id="KW-1185">Reference proteome</keyword>
<reference evidence="2 3" key="1">
    <citation type="submission" date="2015-07" db="EMBL/GenBank/DDBJ databases">
        <authorList>
            <person name="Noorani M."/>
        </authorList>
    </citation>
    <scope>NUCLEOTIDE SEQUENCE [LARGE SCALE GENOMIC DNA]</scope>
    <source>
        <strain evidence="2 3">CECT 7802</strain>
    </source>
</reference>
<protein>
    <recommendedName>
        <fullName evidence="1">Endonuclease/exonuclease/phosphatase domain-containing protein</fullName>
    </recommendedName>
</protein>
<dbReference type="GO" id="GO:0003824">
    <property type="term" value="F:catalytic activity"/>
    <property type="evidence" value="ECO:0007669"/>
    <property type="project" value="InterPro"/>
</dbReference>
<dbReference type="Proteomes" id="UP000049222">
    <property type="component" value="Unassembled WGS sequence"/>
</dbReference>
<sequence length="220" mass="23730">MAAIASTIVPTAPDILALQEADSDDAPHQAILNMEELGRMTGLQSVHDGDNMRWGPQSGGFLGNILLLDPAMTLRDRRILELPGRCPRAAVLAEVEVAGHPLRIVSCHLSLAQALRAVQLRTVGQVLARRAPMQTILLGDLNEWRPWGGIALSRPMMGMDLTGPVRRTFPAGCPLLPLDRILTDNGTDVFDARALNSDAIHAASDHRPLAARVELRGRAA</sequence>
<proteinExistence type="predicted"/>
<dbReference type="AlphaFoldDB" id="A0A0M6YNY9"/>
<evidence type="ECO:0000313" key="3">
    <source>
        <dbReference type="Proteomes" id="UP000049222"/>
    </source>
</evidence>
<gene>
    <name evidence="2" type="ORF">JDO7802_03282</name>
</gene>